<proteinExistence type="predicted"/>
<name>A0ABQ9VFF7_SAGOE</name>
<organism evidence="1 2">
    <name type="scientific">Saguinus oedipus</name>
    <name type="common">Cotton-top tamarin</name>
    <name type="synonym">Oedipomidas oedipus</name>
    <dbReference type="NCBI Taxonomy" id="9490"/>
    <lineage>
        <taxon>Eukaryota</taxon>
        <taxon>Metazoa</taxon>
        <taxon>Chordata</taxon>
        <taxon>Craniata</taxon>
        <taxon>Vertebrata</taxon>
        <taxon>Euteleostomi</taxon>
        <taxon>Mammalia</taxon>
        <taxon>Eutheria</taxon>
        <taxon>Euarchontoglires</taxon>
        <taxon>Primates</taxon>
        <taxon>Haplorrhini</taxon>
        <taxon>Platyrrhini</taxon>
        <taxon>Cebidae</taxon>
        <taxon>Callitrichinae</taxon>
        <taxon>Saguinus</taxon>
    </lineage>
</organism>
<keyword evidence="2" id="KW-1185">Reference proteome</keyword>
<gene>
    <name evidence="1" type="primary">KIF1A_3</name>
    <name evidence="1" type="ORF">P7K49_013269</name>
</gene>
<reference evidence="1 2" key="1">
    <citation type="submission" date="2023-05" db="EMBL/GenBank/DDBJ databases">
        <title>B98-5 Cell Line De Novo Hybrid Assembly: An Optical Mapping Approach.</title>
        <authorList>
            <person name="Kananen K."/>
            <person name="Auerbach J.A."/>
            <person name="Kautto E."/>
            <person name="Blachly J.S."/>
        </authorList>
    </citation>
    <scope>NUCLEOTIDE SEQUENCE [LARGE SCALE GENOMIC DNA]</scope>
    <source>
        <strain evidence="1">B95-8</strain>
        <tissue evidence="1">Cell line</tissue>
    </source>
</reference>
<evidence type="ECO:0000313" key="2">
    <source>
        <dbReference type="Proteomes" id="UP001266305"/>
    </source>
</evidence>
<evidence type="ECO:0000313" key="1">
    <source>
        <dbReference type="EMBL" id="KAK2108104.1"/>
    </source>
</evidence>
<accession>A0ABQ9VFF7</accession>
<dbReference type="Proteomes" id="UP001266305">
    <property type="component" value="Unassembled WGS sequence"/>
</dbReference>
<protein>
    <submittedName>
        <fullName evidence="1">Kinesin-like protein kif1a</fullName>
    </submittedName>
</protein>
<dbReference type="EMBL" id="JASSZA010000006">
    <property type="protein sequence ID" value="KAK2108104.1"/>
    <property type="molecule type" value="Genomic_DNA"/>
</dbReference>
<sequence length="137" mass="15533">MQLSMWPPFILGREAKGRTPQSCPGHTIAVEVTKSFIEYIKSQPIVFEVFGHHQQHPFPPLCKDVLSPLRPSRRHFPRVMPLSKPVPATKLSTLTRPCPGPCHCKYDLLVYFEICELEANGEAEEKQRTLRTATNPA</sequence>
<comment type="caution">
    <text evidence="1">The sequence shown here is derived from an EMBL/GenBank/DDBJ whole genome shotgun (WGS) entry which is preliminary data.</text>
</comment>